<name>A0A229RPB0_AMYAL</name>
<dbReference type="SUPFAM" id="SSF51735">
    <property type="entry name" value="NAD(P)-binding Rossmann-fold domains"/>
    <property type="match status" value="1"/>
</dbReference>
<dbReference type="Gene3D" id="1.10.1040.10">
    <property type="entry name" value="N-(1-d-carboxylethyl)-l-norvaline Dehydrogenase, domain 2"/>
    <property type="match status" value="1"/>
</dbReference>
<evidence type="ECO:0000256" key="5">
    <source>
        <dbReference type="SAM" id="SignalP"/>
    </source>
</evidence>
<dbReference type="InterPro" id="IPR006115">
    <property type="entry name" value="6PGDH_NADP-bd"/>
</dbReference>
<dbReference type="SUPFAM" id="SSF48179">
    <property type="entry name" value="6-phosphogluconate dehydrogenase C-terminal domain-like"/>
    <property type="match status" value="1"/>
</dbReference>
<evidence type="ECO:0000256" key="1">
    <source>
        <dbReference type="ARBA" id="ARBA00009080"/>
    </source>
</evidence>
<dbReference type="Pfam" id="PF03446">
    <property type="entry name" value="NAD_binding_2"/>
    <property type="match status" value="1"/>
</dbReference>
<dbReference type="GO" id="GO:0050661">
    <property type="term" value="F:NADP binding"/>
    <property type="evidence" value="ECO:0007669"/>
    <property type="project" value="InterPro"/>
</dbReference>
<protein>
    <submittedName>
        <fullName evidence="8">NAD(P)-dependent oxidoreductase</fullName>
    </submittedName>
</protein>
<accession>A0A229RPB0</accession>
<dbReference type="InterPro" id="IPR015815">
    <property type="entry name" value="HIBADH-related"/>
</dbReference>
<sequence>MPRITFLGLGRMGSLMAARLVASGHDVTVWNRTPSRAAPLVEAGARTADTPGKAAEGAQAVISMVTGPDAVGEVFWGEGGAAAGLADGAVVIEMSTIGPDAVAALRERLPERVRLVDAPVKGSLPAAESGELGILAGGSAEDVAAASEILAVLGKVRHVGPLGAGASVKLLLNLVLGASYVMVGETLALADRLGVDTGLALDLLEGTVISPMVPHARAKLADPGTTLFSLGLAEKDLRLVLEAGGVPDGVAAGARNRLGSAVRDGLADDNISAILEHLRRTE</sequence>
<dbReference type="InterPro" id="IPR002204">
    <property type="entry name" value="3-OH-isobutyrate_DH-rel_CS"/>
</dbReference>
<evidence type="ECO:0000313" key="8">
    <source>
        <dbReference type="EMBL" id="OXM48493.1"/>
    </source>
</evidence>
<evidence type="ECO:0000256" key="4">
    <source>
        <dbReference type="PIRSR" id="PIRSR000103-1"/>
    </source>
</evidence>
<dbReference type="Gene3D" id="3.40.50.720">
    <property type="entry name" value="NAD(P)-binding Rossmann-like Domain"/>
    <property type="match status" value="1"/>
</dbReference>
<keyword evidence="9" id="KW-1185">Reference proteome</keyword>
<dbReference type="InterPro" id="IPR051265">
    <property type="entry name" value="HIBADH-related_NP60_sf"/>
</dbReference>
<dbReference type="InterPro" id="IPR013328">
    <property type="entry name" value="6PGD_dom2"/>
</dbReference>
<feature type="domain" description="3-hydroxyisobutyrate dehydrogenase-like NAD-binding" evidence="7">
    <location>
        <begin position="163"/>
        <end position="277"/>
    </location>
</feature>
<feature type="domain" description="6-phosphogluconate dehydrogenase NADP-binding" evidence="6">
    <location>
        <begin position="3"/>
        <end position="156"/>
    </location>
</feature>
<dbReference type="PIRSF" id="PIRSF000103">
    <property type="entry name" value="HIBADH"/>
    <property type="match status" value="1"/>
</dbReference>
<keyword evidence="5" id="KW-0732">Signal</keyword>
<dbReference type="Proteomes" id="UP000215563">
    <property type="component" value="Unassembled WGS sequence"/>
</dbReference>
<dbReference type="AlphaFoldDB" id="A0A229RPB0"/>
<comment type="similarity">
    <text evidence="1">Belongs to the HIBADH-related family.</text>
</comment>
<evidence type="ECO:0000313" key="9">
    <source>
        <dbReference type="Proteomes" id="UP000215563"/>
    </source>
</evidence>
<dbReference type="RefSeq" id="WP_026466811.1">
    <property type="nucleotide sequence ID" value="NZ_KB913032.1"/>
</dbReference>
<keyword evidence="2" id="KW-0560">Oxidoreductase</keyword>
<dbReference type="PROSITE" id="PS00895">
    <property type="entry name" value="3_HYDROXYISOBUT_DH"/>
    <property type="match status" value="1"/>
</dbReference>
<dbReference type="GO" id="GO:0016491">
    <property type="term" value="F:oxidoreductase activity"/>
    <property type="evidence" value="ECO:0007669"/>
    <property type="project" value="UniProtKB-KW"/>
</dbReference>
<organism evidence="8 9">
    <name type="scientific">Amycolatopsis alba DSM 44262</name>
    <dbReference type="NCBI Taxonomy" id="1125972"/>
    <lineage>
        <taxon>Bacteria</taxon>
        <taxon>Bacillati</taxon>
        <taxon>Actinomycetota</taxon>
        <taxon>Actinomycetes</taxon>
        <taxon>Pseudonocardiales</taxon>
        <taxon>Pseudonocardiaceae</taxon>
        <taxon>Amycolatopsis</taxon>
    </lineage>
</organism>
<gene>
    <name evidence="8" type="ORF">CFP75_21700</name>
</gene>
<feature type="chain" id="PRO_5011254787" evidence="5">
    <location>
        <begin position="18"/>
        <end position="282"/>
    </location>
</feature>
<evidence type="ECO:0000259" key="7">
    <source>
        <dbReference type="Pfam" id="PF14833"/>
    </source>
</evidence>
<proteinExistence type="inferred from homology"/>
<dbReference type="InterPro" id="IPR036291">
    <property type="entry name" value="NAD(P)-bd_dom_sf"/>
</dbReference>
<evidence type="ECO:0000259" key="6">
    <source>
        <dbReference type="Pfam" id="PF03446"/>
    </source>
</evidence>
<dbReference type="GO" id="GO:0051287">
    <property type="term" value="F:NAD binding"/>
    <property type="evidence" value="ECO:0007669"/>
    <property type="project" value="InterPro"/>
</dbReference>
<feature type="signal peptide" evidence="5">
    <location>
        <begin position="1"/>
        <end position="17"/>
    </location>
</feature>
<dbReference type="PANTHER" id="PTHR43580:SF2">
    <property type="entry name" value="CYTOKINE-LIKE NUCLEAR FACTOR N-PAC"/>
    <property type="match status" value="1"/>
</dbReference>
<comment type="caution">
    <text evidence="8">The sequence shown here is derived from an EMBL/GenBank/DDBJ whole genome shotgun (WGS) entry which is preliminary data.</text>
</comment>
<evidence type="ECO:0000256" key="2">
    <source>
        <dbReference type="ARBA" id="ARBA00023002"/>
    </source>
</evidence>
<dbReference type="InterPro" id="IPR008927">
    <property type="entry name" value="6-PGluconate_DH-like_C_sf"/>
</dbReference>
<dbReference type="EMBL" id="NMQU01000062">
    <property type="protein sequence ID" value="OXM48493.1"/>
    <property type="molecule type" value="Genomic_DNA"/>
</dbReference>
<dbReference type="GO" id="GO:0016054">
    <property type="term" value="P:organic acid catabolic process"/>
    <property type="evidence" value="ECO:0007669"/>
    <property type="project" value="UniProtKB-ARBA"/>
</dbReference>
<feature type="active site" evidence="4">
    <location>
        <position position="169"/>
    </location>
</feature>
<dbReference type="OrthoDB" id="3185659at2"/>
<dbReference type="InterPro" id="IPR029154">
    <property type="entry name" value="HIBADH-like_NADP-bd"/>
</dbReference>
<dbReference type="PANTHER" id="PTHR43580">
    <property type="entry name" value="OXIDOREDUCTASE GLYR1-RELATED"/>
    <property type="match status" value="1"/>
</dbReference>
<reference evidence="8 9" key="1">
    <citation type="submission" date="2017-07" db="EMBL/GenBank/DDBJ databases">
        <title>Amycolatopsis alba DSM 44262 Genome sequencing and assembly.</title>
        <authorList>
            <person name="Kaur N."/>
            <person name="Mayilraj S."/>
        </authorList>
    </citation>
    <scope>NUCLEOTIDE SEQUENCE [LARGE SCALE GENOMIC DNA]</scope>
    <source>
        <strain evidence="8 9">DSM 44262</strain>
    </source>
</reference>
<dbReference type="Pfam" id="PF14833">
    <property type="entry name" value="NAD_binding_11"/>
    <property type="match status" value="1"/>
</dbReference>
<evidence type="ECO:0000256" key="3">
    <source>
        <dbReference type="ARBA" id="ARBA00023027"/>
    </source>
</evidence>
<keyword evidence="3" id="KW-0520">NAD</keyword>